<evidence type="ECO:0000313" key="8">
    <source>
        <dbReference type="EMBL" id="PWI76218.1"/>
    </source>
</evidence>
<proteinExistence type="predicted"/>
<evidence type="ECO:0000256" key="6">
    <source>
        <dbReference type="SAM" id="MobiDB-lite"/>
    </source>
</evidence>
<organism evidence="8 9">
    <name type="scientific">Purpureocillium lilacinum</name>
    <name type="common">Paecilomyces lilacinus</name>
    <dbReference type="NCBI Taxonomy" id="33203"/>
    <lineage>
        <taxon>Eukaryota</taxon>
        <taxon>Fungi</taxon>
        <taxon>Dikarya</taxon>
        <taxon>Ascomycota</taxon>
        <taxon>Pezizomycotina</taxon>
        <taxon>Sordariomycetes</taxon>
        <taxon>Hypocreomycetidae</taxon>
        <taxon>Hypocreales</taxon>
        <taxon>Ophiocordycipitaceae</taxon>
        <taxon>Purpureocillium</taxon>
    </lineage>
</organism>
<comment type="caution">
    <text evidence="8">The sequence shown here is derived from an EMBL/GenBank/DDBJ whole genome shotgun (WGS) entry which is preliminary data.</text>
</comment>
<evidence type="ECO:0000256" key="2">
    <source>
        <dbReference type="ARBA" id="ARBA00022723"/>
    </source>
</evidence>
<dbReference type="Proteomes" id="UP000245956">
    <property type="component" value="Unassembled WGS sequence"/>
</dbReference>
<dbReference type="GO" id="GO:0005634">
    <property type="term" value="C:nucleus"/>
    <property type="evidence" value="ECO:0007669"/>
    <property type="project" value="UniProtKB-SubCell"/>
</dbReference>
<keyword evidence="4" id="KW-0804">Transcription</keyword>
<evidence type="ECO:0000256" key="1">
    <source>
        <dbReference type="ARBA" id="ARBA00004123"/>
    </source>
</evidence>
<evidence type="ECO:0000256" key="5">
    <source>
        <dbReference type="ARBA" id="ARBA00023242"/>
    </source>
</evidence>
<sequence>MSMPAVTPLSYLIARFIGWILFARSLVASRSSVTAPVPKTGECSSRSTWHGREELRQGDQTADAPGVRRRKTKCDGVRPRCRHCTNRGIACLWPSLGIEPVLLSSPDGSSDRAGANYLLAAEPAALGLRLPEKRALRRCFELFFEYHFADNFCSFLFRPDLDGDVVDSPFLSAAMLCLSSRYLTAEETNDYFGLASGLDVCKTYTPLARALARASSDDPSVANIQGNLVLAFSEFINNEGSSHWMYAGTAIRMAQIMRLNKEYHQSHTLKEQEIRRRTFWACLFMDKLLAFFLTKPPTLAAINIACALPGTDASLAYQEPTRGITVATLGSFAGFPSEIGILPYLIKTVCLYGDIVDMNVCNHRFVDKAQPTDPLSTFHRSHAAMKVWVDALPPSLTWSEQNYANHAALGQGKAFVAIHFLTRSAFCVAHQAYLPQLDGSSILMDAVDAAGWSLLHREPELISTCVSNALATATMASYLYGSSARARSDLQSVWVAASLFSVANTLLWLQYSNDPLYADAATIEKAEAFFNLVLDIMNLWGVHWRAARQWMHTFRAMRAMYRAAYLGEVDDTILLGDGLTGSSGAGAVDEDSPSSGYRPRPGDGYISLNVVPSLYDSLRFLASDTSAEPKRLQSVWMQFASGWPIDFLNGMAPADATVDQESAEELVMRNGVRGQRDGARTATWGAGRGGPRDVGFTDDGAMPNGIRCVSESEFWLQRDKDSIPVDSSRVFDLYDRHFVTRTYTQTFGMTATTNGTVVPTAPAAGPKLPSAIHPDFMDKLDEDFIAYYNANLGIKPVTHNVTIEDIRTYPGRYASPWYKDFRFEPFVNDIKIKADDGHEFAARVYTPDARTSPFGAGPYPVYINFHGGGYTFGSLQGDAELCMLIRDRVGILVLDVDYRLCPENTFLKGHDDCWAAIRWVASHGQEINGRPDSISIGGISAGGHISAVAQQLARDSGLEIKLAAVLAVPATDSHLGLEKASDSPYPSFSENEFAPCLNWARMKYFMDHCQPTTDAQRAELAARPEWHSSPIKGDVRGVCDTMVITAERDPLRDEGEAYARKLVEAGVRVTVRRYTGVPHPFMHMLTINKAKMYINDVCAELRRVHGA</sequence>
<dbReference type="Pfam" id="PF07859">
    <property type="entry name" value="Abhydrolase_3"/>
    <property type="match status" value="1"/>
</dbReference>
<reference evidence="8 9" key="1">
    <citation type="journal article" date="2016" name="Front. Microbiol.">
        <title>Genome and transcriptome sequences reveal the specific parasitism of the nematophagous Purpureocillium lilacinum 36-1.</title>
        <authorList>
            <person name="Xie J."/>
            <person name="Li S."/>
            <person name="Mo C."/>
            <person name="Xiao X."/>
            <person name="Peng D."/>
            <person name="Wang G."/>
            <person name="Xiao Y."/>
        </authorList>
    </citation>
    <scope>NUCLEOTIDE SEQUENCE [LARGE SCALE GENOMIC DNA]</scope>
    <source>
        <strain evidence="8 9">36-1</strain>
    </source>
</reference>
<dbReference type="InterPro" id="IPR013094">
    <property type="entry name" value="AB_hydrolase_3"/>
</dbReference>
<protein>
    <submittedName>
        <fullName evidence="8">Zinc finger transcription factor 1</fullName>
    </submittedName>
</protein>
<evidence type="ECO:0000256" key="4">
    <source>
        <dbReference type="ARBA" id="ARBA00023163"/>
    </source>
</evidence>
<dbReference type="Gene3D" id="4.10.240.10">
    <property type="entry name" value="Zn(2)-C6 fungal-type DNA-binding domain"/>
    <property type="match status" value="1"/>
</dbReference>
<dbReference type="AlphaFoldDB" id="A0A2U3ENY1"/>
<dbReference type="InterPro" id="IPR036864">
    <property type="entry name" value="Zn2-C6_fun-type_DNA-bd_sf"/>
</dbReference>
<evidence type="ECO:0000259" key="7">
    <source>
        <dbReference type="SMART" id="SM00906"/>
    </source>
</evidence>
<dbReference type="PANTHER" id="PTHR47338">
    <property type="entry name" value="ZN(II)2CYS6 TRANSCRIPTION FACTOR (EUROFUNG)-RELATED"/>
    <property type="match status" value="1"/>
</dbReference>
<dbReference type="GO" id="GO:0000981">
    <property type="term" value="F:DNA-binding transcription factor activity, RNA polymerase II-specific"/>
    <property type="evidence" value="ECO:0007669"/>
    <property type="project" value="InterPro"/>
</dbReference>
<accession>A0A2U3ENY1</accession>
<feature type="region of interest" description="Disordered" evidence="6">
    <location>
        <begin position="35"/>
        <end position="67"/>
    </location>
</feature>
<dbReference type="GO" id="GO:0016787">
    <property type="term" value="F:hydrolase activity"/>
    <property type="evidence" value="ECO:0007669"/>
    <property type="project" value="InterPro"/>
</dbReference>
<evidence type="ECO:0000256" key="3">
    <source>
        <dbReference type="ARBA" id="ARBA00023015"/>
    </source>
</evidence>
<feature type="domain" description="Xylanolytic transcriptional activator regulatory" evidence="7">
    <location>
        <begin position="243"/>
        <end position="315"/>
    </location>
</feature>
<dbReference type="InterPro" id="IPR029058">
    <property type="entry name" value="AB_hydrolase_fold"/>
</dbReference>
<dbReference type="GO" id="GO:0006351">
    <property type="term" value="P:DNA-templated transcription"/>
    <property type="evidence" value="ECO:0007669"/>
    <property type="project" value="InterPro"/>
</dbReference>
<dbReference type="GO" id="GO:0003677">
    <property type="term" value="F:DNA binding"/>
    <property type="evidence" value="ECO:0007669"/>
    <property type="project" value="InterPro"/>
</dbReference>
<gene>
    <name evidence="8" type="ORF">PCL_03412</name>
</gene>
<dbReference type="Gene3D" id="3.40.50.1820">
    <property type="entry name" value="alpha/beta hydrolase"/>
    <property type="match status" value="1"/>
</dbReference>
<dbReference type="CDD" id="cd00067">
    <property type="entry name" value="GAL4"/>
    <property type="match status" value="1"/>
</dbReference>
<dbReference type="Pfam" id="PF04082">
    <property type="entry name" value="Fungal_trans"/>
    <property type="match status" value="1"/>
</dbReference>
<name>A0A2U3ENY1_PURLI</name>
<dbReference type="SUPFAM" id="SSF57701">
    <property type="entry name" value="Zn2/Cys6 DNA-binding domain"/>
    <property type="match status" value="1"/>
</dbReference>
<keyword evidence="2" id="KW-0479">Metal-binding</keyword>
<feature type="region of interest" description="Disordered" evidence="6">
    <location>
        <begin position="677"/>
        <end position="699"/>
    </location>
</feature>
<dbReference type="CDD" id="cd12148">
    <property type="entry name" value="fungal_TF_MHR"/>
    <property type="match status" value="1"/>
</dbReference>
<dbReference type="GO" id="GO:0008270">
    <property type="term" value="F:zinc ion binding"/>
    <property type="evidence" value="ECO:0007669"/>
    <property type="project" value="InterPro"/>
</dbReference>
<dbReference type="InterPro" id="IPR050815">
    <property type="entry name" value="TF_fung"/>
</dbReference>
<dbReference type="InterPro" id="IPR001138">
    <property type="entry name" value="Zn2Cys6_DnaBD"/>
</dbReference>
<evidence type="ECO:0000313" key="9">
    <source>
        <dbReference type="Proteomes" id="UP000245956"/>
    </source>
</evidence>
<dbReference type="SMART" id="SM00906">
    <property type="entry name" value="Fungal_trans"/>
    <property type="match status" value="1"/>
</dbReference>
<dbReference type="EMBL" id="LCWV01000001">
    <property type="protein sequence ID" value="PWI76218.1"/>
    <property type="molecule type" value="Genomic_DNA"/>
</dbReference>
<dbReference type="InterPro" id="IPR007219">
    <property type="entry name" value="XnlR_reg_dom"/>
</dbReference>
<keyword evidence="3" id="KW-0805">Transcription regulation</keyword>
<comment type="subcellular location">
    <subcellularLocation>
        <location evidence="1">Nucleus</location>
    </subcellularLocation>
</comment>
<dbReference type="SUPFAM" id="SSF53474">
    <property type="entry name" value="alpha/beta-Hydrolases"/>
    <property type="match status" value="1"/>
</dbReference>
<dbReference type="PANTHER" id="PTHR47338:SF25">
    <property type="entry name" value="TRANSCRIPTION FACTOR"/>
    <property type="match status" value="1"/>
</dbReference>
<keyword evidence="5" id="KW-0539">Nucleus</keyword>